<comment type="caution">
    <text evidence="2">The sequence shown here is derived from an EMBL/GenBank/DDBJ whole genome shotgun (WGS) entry which is preliminary data.</text>
</comment>
<dbReference type="STRING" id="1050202.GCA_000384035_01888"/>
<name>A0A2T0GUT4_ACTMO</name>
<dbReference type="Pfam" id="PF12275">
    <property type="entry name" value="DUF3616"/>
    <property type="match status" value="1"/>
</dbReference>
<evidence type="ECO:0000259" key="1">
    <source>
        <dbReference type="Pfam" id="PF12275"/>
    </source>
</evidence>
<dbReference type="RefSeq" id="WP_106114312.1">
    <property type="nucleotide sequence ID" value="NZ_PVSR01000024.1"/>
</dbReference>
<keyword evidence="3" id="KW-1185">Reference proteome</keyword>
<protein>
    <submittedName>
        <fullName evidence="2">DUF3616 domain-containing protein</fullName>
    </submittedName>
</protein>
<evidence type="ECO:0000313" key="3">
    <source>
        <dbReference type="Proteomes" id="UP000239352"/>
    </source>
</evidence>
<dbReference type="EMBL" id="PVSR01000024">
    <property type="protein sequence ID" value="PRW62854.1"/>
    <property type="molecule type" value="Genomic_DNA"/>
</dbReference>
<organism evidence="2 3">
    <name type="scientific">Actinopolyspora mortivallis</name>
    <dbReference type="NCBI Taxonomy" id="33906"/>
    <lineage>
        <taxon>Bacteria</taxon>
        <taxon>Bacillati</taxon>
        <taxon>Actinomycetota</taxon>
        <taxon>Actinomycetes</taxon>
        <taxon>Actinopolysporales</taxon>
        <taxon>Actinopolysporaceae</taxon>
        <taxon>Actinopolyspora</taxon>
    </lineage>
</organism>
<feature type="domain" description="DUF3616" evidence="1">
    <location>
        <begin position="50"/>
        <end position="376"/>
    </location>
</feature>
<accession>A0A2T0GUT4</accession>
<dbReference type="AlphaFoldDB" id="A0A2T0GUT4"/>
<reference evidence="2 3" key="1">
    <citation type="submission" date="2018-03" db="EMBL/GenBank/DDBJ databases">
        <title>Actinopolyspora mortivallis from Sahara, screening for active biomolecules.</title>
        <authorList>
            <person name="Selama O."/>
            <person name="Wellington E.M.H."/>
            <person name="Hacene H."/>
        </authorList>
    </citation>
    <scope>NUCLEOTIDE SEQUENCE [LARGE SCALE GENOMIC DNA]</scope>
    <source>
        <strain evidence="2 3">M5A</strain>
    </source>
</reference>
<evidence type="ECO:0000313" key="2">
    <source>
        <dbReference type="EMBL" id="PRW62854.1"/>
    </source>
</evidence>
<dbReference type="InParanoid" id="A0A2T0GUT4"/>
<dbReference type="InterPro" id="IPR022060">
    <property type="entry name" value="DUF3616"/>
</dbReference>
<gene>
    <name evidence="2" type="ORF">CEP50_13525</name>
</gene>
<dbReference type="Proteomes" id="UP000239352">
    <property type="component" value="Unassembled WGS sequence"/>
</dbReference>
<sequence length="381" mass="41796">MSERRRGTDIPSVEDHGFRSGQHNAVMHDIERRMALRFHADSVSAGTHVNISAVRDGGGGCLWLAGDETPTVERMRVTEGDHADSYGAQRTFRLADLVPLPGDEDAEADIEGLGYDGSWLWAVGSHSLVRKRIKAKHDDTKAVKRLTKVRDRPNRHIVARLAVEHDRQGLPRVVRESTDGRRSAVLGARRGDSLTEALATDAHLSPFLRIPAKENGFDVEGVAVKGRHLLLGLRGPVLRGWAVVLEIAPLEGSRPGELVLDRFGGSRYRKHFLDLGGLGVRDLCPQGDDLLVLAGPTMELDGPVRVHRWKDALHTEEPSVLRAESLPVEVELPHGEGDDHAEGISVVSEPDGDKLFVVYDSPAEHRLRETDTVFGDVIALP</sequence>
<proteinExistence type="predicted"/>